<name>A0ABD4YQZ9_9BURK</name>
<evidence type="ECO:0000256" key="7">
    <source>
        <dbReference type="ARBA" id="ARBA00022723"/>
    </source>
</evidence>
<evidence type="ECO:0000313" key="16">
    <source>
        <dbReference type="Proteomes" id="UP001158644"/>
    </source>
</evidence>
<keyword evidence="6 13" id="KW-0812">Transmembrane</keyword>
<dbReference type="InterPro" id="IPR016174">
    <property type="entry name" value="Di-haem_cyt_TM"/>
</dbReference>
<dbReference type="InterPro" id="IPR052168">
    <property type="entry name" value="Cytochrome_b561_oxidase"/>
</dbReference>
<accession>A0ABD4YQZ9</accession>
<keyword evidence="10" id="KW-0408">Iron</keyword>
<evidence type="ECO:0000259" key="14">
    <source>
        <dbReference type="Pfam" id="PF01292"/>
    </source>
</evidence>
<organism evidence="15 16">
    <name type="scientific">Achromobacter mucicolens</name>
    <dbReference type="NCBI Taxonomy" id="1389922"/>
    <lineage>
        <taxon>Bacteria</taxon>
        <taxon>Pseudomonadati</taxon>
        <taxon>Pseudomonadota</taxon>
        <taxon>Betaproteobacteria</taxon>
        <taxon>Burkholderiales</taxon>
        <taxon>Alcaligenaceae</taxon>
        <taxon>Achromobacter</taxon>
    </lineage>
</organism>
<reference evidence="15 16" key="1">
    <citation type="submission" date="2022-09" db="EMBL/GenBank/DDBJ databases">
        <title>Intensive care unit water sources are persistently colonized with multi-drug resistant bacteria and are the site of extensive horizontal gene transfer of antibiotic resistance genes.</title>
        <authorList>
            <person name="Diorio-Toth L."/>
        </authorList>
    </citation>
    <scope>NUCLEOTIDE SEQUENCE [LARGE SCALE GENOMIC DNA]</scope>
    <source>
        <strain evidence="15 16">GD03967</strain>
    </source>
</reference>
<dbReference type="Proteomes" id="UP001158644">
    <property type="component" value="Unassembled WGS sequence"/>
</dbReference>
<gene>
    <name evidence="15" type="ORF">N5C72_06115</name>
</gene>
<keyword evidence="11 13" id="KW-0472">Membrane</keyword>
<feature type="transmembrane region" description="Helical" evidence="13">
    <location>
        <begin position="147"/>
        <end position="165"/>
    </location>
</feature>
<dbReference type="RefSeq" id="WP_226849409.1">
    <property type="nucleotide sequence ID" value="NZ_DAMCJV010000029.1"/>
</dbReference>
<keyword evidence="5" id="KW-0349">Heme</keyword>
<dbReference type="GO" id="GO:0005886">
    <property type="term" value="C:plasma membrane"/>
    <property type="evidence" value="ECO:0007669"/>
    <property type="project" value="UniProtKB-SubCell"/>
</dbReference>
<proteinExistence type="inferred from homology"/>
<evidence type="ECO:0000256" key="2">
    <source>
        <dbReference type="ARBA" id="ARBA00004651"/>
    </source>
</evidence>
<dbReference type="SUPFAM" id="SSF81342">
    <property type="entry name" value="Transmembrane di-heme cytochromes"/>
    <property type="match status" value="1"/>
</dbReference>
<dbReference type="InterPro" id="IPR011577">
    <property type="entry name" value="Cyt_b561_bac/Ni-Hgenase"/>
</dbReference>
<evidence type="ECO:0000256" key="3">
    <source>
        <dbReference type="ARBA" id="ARBA00022448"/>
    </source>
</evidence>
<evidence type="ECO:0000256" key="10">
    <source>
        <dbReference type="ARBA" id="ARBA00023004"/>
    </source>
</evidence>
<keyword evidence="9 13" id="KW-1133">Transmembrane helix</keyword>
<keyword evidence="4" id="KW-1003">Cell membrane</keyword>
<feature type="transmembrane region" description="Helical" evidence="13">
    <location>
        <begin position="23"/>
        <end position="41"/>
    </location>
</feature>
<protein>
    <submittedName>
        <fullName evidence="15">Cytochrome b</fullName>
    </submittedName>
</protein>
<feature type="domain" description="Cytochrome b561 bacterial/Ni-hydrogenase" evidence="14">
    <location>
        <begin position="17"/>
        <end position="181"/>
    </location>
</feature>
<feature type="transmembrane region" description="Helical" evidence="13">
    <location>
        <begin position="87"/>
        <end position="110"/>
    </location>
</feature>
<comment type="subcellular location">
    <subcellularLocation>
        <location evidence="2">Cell membrane</location>
        <topology evidence="2">Multi-pass membrane protein</topology>
    </subcellularLocation>
</comment>
<evidence type="ECO:0000256" key="11">
    <source>
        <dbReference type="ARBA" id="ARBA00023136"/>
    </source>
</evidence>
<evidence type="ECO:0000256" key="13">
    <source>
        <dbReference type="SAM" id="Phobius"/>
    </source>
</evidence>
<evidence type="ECO:0000256" key="4">
    <source>
        <dbReference type="ARBA" id="ARBA00022475"/>
    </source>
</evidence>
<evidence type="ECO:0000256" key="9">
    <source>
        <dbReference type="ARBA" id="ARBA00022989"/>
    </source>
</evidence>
<evidence type="ECO:0000256" key="1">
    <source>
        <dbReference type="ARBA" id="ARBA00001970"/>
    </source>
</evidence>
<evidence type="ECO:0000256" key="8">
    <source>
        <dbReference type="ARBA" id="ARBA00022982"/>
    </source>
</evidence>
<dbReference type="AlphaFoldDB" id="A0ABD4YQZ9"/>
<feature type="transmembrane region" description="Helical" evidence="13">
    <location>
        <begin position="53"/>
        <end position="75"/>
    </location>
</feature>
<dbReference type="GO" id="GO:0046872">
    <property type="term" value="F:metal ion binding"/>
    <property type="evidence" value="ECO:0007669"/>
    <property type="project" value="UniProtKB-KW"/>
</dbReference>
<dbReference type="EMBL" id="JAOBZK010000006">
    <property type="protein sequence ID" value="MDH1177638.1"/>
    <property type="molecule type" value="Genomic_DNA"/>
</dbReference>
<sequence length="182" mass="20023">MPPPVAKSSVMDCPDGYGIVSRVLHWLMAVLLVWQFTSAAARQFFPDTPIEDFFWASHTSLGLLLLILVVVRGAWALANLGRRPNSGLMAGFGHLLLYLMMIAIPTLGLLRAYGRGRGYSAFGIPVFSPRDQEIEALVELANAWHGLLGWTLIAAAAGHVLMAFLHRGRDGRRVLTRMTRGQ</sequence>
<dbReference type="Pfam" id="PF01292">
    <property type="entry name" value="Ni_hydr_CYTB"/>
    <property type="match status" value="1"/>
</dbReference>
<keyword evidence="3" id="KW-0813">Transport</keyword>
<keyword evidence="8" id="KW-0249">Electron transport</keyword>
<dbReference type="PANTHER" id="PTHR30529">
    <property type="entry name" value="CYTOCHROME B561"/>
    <property type="match status" value="1"/>
</dbReference>
<keyword evidence="7" id="KW-0479">Metal-binding</keyword>
<comment type="cofactor">
    <cofactor evidence="1">
        <name>heme b</name>
        <dbReference type="ChEBI" id="CHEBI:60344"/>
    </cofactor>
</comment>
<evidence type="ECO:0000313" key="15">
    <source>
        <dbReference type="EMBL" id="MDH1177638.1"/>
    </source>
</evidence>
<dbReference type="PANTHER" id="PTHR30529:SF1">
    <property type="entry name" value="CYTOCHROME B561 HOMOLOG 2"/>
    <property type="match status" value="1"/>
</dbReference>
<evidence type="ECO:0000256" key="5">
    <source>
        <dbReference type="ARBA" id="ARBA00022617"/>
    </source>
</evidence>
<evidence type="ECO:0000256" key="12">
    <source>
        <dbReference type="ARBA" id="ARBA00037975"/>
    </source>
</evidence>
<comment type="similarity">
    <text evidence="12">Belongs to the cytochrome b561 family.</text>
</comment>
<comment type="caution">
    <text evidence="15">The sequence shown here is derived from an EMBL/GenBank/DDBJ whole genome shotgun (WGS) entry which is preliminary data.</text>
</comment>
<evidence type="ECO:0000256" key="6">
    <source>
        <dbReference type="ARBA" id="ARBA00022692"/>
    </source>
</evidence>